<sequence>MKEDQECLLPSSPHFCVLLPGNFSAMKFGAFLSVFVFSISAAAIPGAMKAGTISGIDVSSTQGRNINWSKVKSNGIHFAFVKATEGTSYVNPDFSSQYSGATKVGLIRGSYHFAHPGSSSGSAQATYFIKHGGGWSKDGITLPGALDFEAGCNGLSHSAMVAWIKSFSDRYHSSEGRYPILYIRTNWWKSCTGNSASFGSKNPLWLASWASSMGPLPAGWKSATFWQYTNHSSSNPGDQNEFHGDLKALRKLALGP</sequence>
<reference evidence="1" key="1">
    <citation type="journal article" date="2021" name="New Phytol.">
        <title>Evolutionary innovations through gain and loss of genes in the ectomycorrhizal Boletales.</title>
        <authorList>
            <person name="Wu G."/>
            <person name="Miyauchi S."/>
            <person name="Morin E."/>
            <person name="Kuo A."/>
            <person name="Drula E."/>
            <person name="Varga T."/>
            <person name="Kohler A."/>
            <person name="Feng B."/>
            <person name="Cao Y."/>
            <person name="Lipzen A."/>
            <person name="Daum C."/>
            <person name="Hundley H."/>
            <person name="Pangilinan J."/>
            <person name="Johnson J."/>
            <person name="Barry K."/>
            <person name="LaButti K."/>
            <person name="Ng V."/>
            <person name="Ahrendt S."/>
            <person name="Min B."/>
            <person name="Choi I.G."/>
            <person name="Park H."/>
            <person name="Plett J.M."/>
            <person name="Magnuson J."/>
            <person name="Spatafora J.W."/>
            <person name="Nagy L.G."/>
            <person name="Henrissat B."/>
            <person name="Grigoriev I.V."/>
            <person name="Yang Z.L."/>
            <person name="Xu J."/>
            <person name="Martin F.M."/>
        </authorList>
    </citation>
    <scope>NUCLEOTIDE SEQUENCE</scope>
    <source>
        <strain evidence="1">ATCC 28755</strain>
    </source>
</reference>
<gene>
    <name evidence="1" type="ORF">BJ138DRAFT_1168830</name>
</gene>
<keyword evidence="2" id="KW-1185">Reference proteome</keyword>
<proteinExistence type="predicted"/>
<organism evidence="1 2">
    <name type="scientific">Hygrophoropsis aurantiaca</name>
    <dbReference type="NCBI Taxonomy" id="72124"/>
    <lineage>
        <taxon>Eukaryota</taxon>
        <taxon>Fungi</taxon>
        <taxon>Dikarya</taxon>
        <taxon>Basidiomycota</taxon>
        <taxon>Agaricomycotina</taxon>
        <taxon>Agaricomycetes</taxon>
        <taxon>Agaricomycetidae</taxon>
        <taxon>Boletales</taxon>
        <taxon>Coniophorineae</taxon>
        <taxon>Hygrophoropsidaceae</taxon>
        <taxon>Hygrophoropsis</taxon>
    </lineage>
</organism>
<evidence type="ECO:0000313" key="1">
    <source>
        <dbReference type="EMBL" id="KAH7902799.1"/>
    </source>
</evidence>
<protein>
    <submittedName>
        <fullName evidence="1">Glycoside hydrolase family 25 protein</fullName>
    </submittedName>
</protein>
<comment type="caution">
    <text evidence="1">The sequence shown here is derived from an EMBL/GenBank/DDBJ whole genome shotgun (WGS) entry which is preliminary data.</text>
</comment>
<evidence type="ECO:0000313" key="2">
    <source>
        <dbReference type="Proteomes" id="UP000790377"/>
    </source>
</evidence>
<dbReference type="EMBL" id="MU269527">
    <property type="protein sequence ID" value="KAH7902799.1"/>
    <property type="molecule type" value="Genomic_DNA"/>
</dbReference>
<dbReference type="Proteomes" id="UP000790377">
    <property type="component" value="Unassembled WGS sequence"/>
</dbReference>
<accession>A0ACB7ZNQ9</accession>
<keyword evidence="1" id="KW-0378">Hydrolase</keyword>
<name>A0ACB7ZNQ9_9AGAM</name>